<feature type="region of interest" description="Disordered" evidence="2">
    <location>
        <begin position="1205"/>
        <end position="1248"/>
    </location>
</feature>
<gene>
    <name evidence="4" type="ORF">TA11955</name>
</gene>
<feature type="region of interest" description="Disordered" evidence="2">
    <location>
        <begin position="675"/>
        <end position="1002"/>
    </location>
</feature>
<name>Q4UDS0_THEAN</name>
<evidence type="ECO:0000256" key="2">
    <source>
        <dbReference type="SAM" id="MobiDB-lite"/>
    </source>
</evidence>
<feature type="compositionally biased region" description="Low complexity" evidence="2">
    <location>
        <begin position="912"/>
        <end position="927"/>
    </location>
</feature>
<dbReference type="KEGG" id="tan:TA11955"/>
<feature type="compositionally biased region" description="Low complexity" evidence="2">
    <location>
        <begin position="699"/>
        <end position="731"/>
    </location>
</feature>
<dbReference type="Proteomes" id="UP000001950">
    <property type="component" value="Chromosome 2"/>
</dbReference>
<feature type="transmembrane region" description="Helical" evidence="3">
    <location>
        <begin position="7"/>
        <end position="26"/>
    </location>
</feature>
<dbReference type="GeneID" id="3861975"/>
<feature type="compositionally biased region" description="Basic and acidic residues" evidence="2">
    <location>
        <begin position="1124"/>
        <end position="1135"/>
    </location>
</feature>
<dbReference type="VEuPathDB" id="PiroplasmaDB:TA11955"/>
<keyword evidence="1" id="KW-0175">Coiled coil</keyword>
<feature type="compositionally biased region" description="Polar residues" evidence="2">
    <location>
        <begin position="840"/>
        <end position="866"/>
    </location>
</feature>
<organism evidence="4 5">
    <name type="scientific">Theileria annulata</name>
    <dbReference type="NCBI Taxonomy" id="5874"/>
    <lineage>
        <taxon>Eukaryota</taxon>
        <taxon>Sar</taxon>
        <taxon>Alveolata</taxon>
        <taxon>Apicomplexa</taxon>
        <taxon>Aconoidasida</taxon>
        <taxon>Piroplasmida</taxon>
        <taxon>Theileriidae</taxon>
        <taxon>Theileria</taxon>
    </lineage>
</organism>
<feature type="region of interest" description="Disordered" evidence="2">
    <location>
        <begin position="254"/>
        <end position="278"/>
    </location>
</feature>
<keyword evidence="5" id="KW-1185">Reference proteome</keyword>
<evidence type="ECO:0000313" key="5">
    <source>
        <dbReference type="Proteomes" id="UP000001950"/>
    </source>
</evidence>
<dbReference type="OMA" id="ENKKHSH"/>
<feature type="region of interest" description="Disordered" evidence="2">
    <location>
        <begin position="307"/>
        <end position="338"/>
    </location>
</feature>
<feature type="compositionally biased region" description="Basic and acidic residues" evidence="2">
    <location>
        <begin position="312"/>
        <end position="330"/>
    </location>
</feature>
<keyword evidence="3" id="KW-0472">Membrane</keyword>
<evidence type="ECO:0000256" key="1">
    <source>
        <dbReference type="SAM" id="Coils"/>
    </source>
</evidence>
<feature type="compositionally biased region" description="Low complexity" evidence="2">
    <location>
        <begin position="741"/>
        <end position="793"/>
    </location>
</feature>
<dbReference type="OrthoDB" id="361998at2759"/>
<evidence type="ECO:0000256" key="3">
    <source>
        <dbReference type="SAM" id="Phobius"/>
    </source>
</evidence>
<feature type="compositionally biased region" description="Basic and acidic residues" evidence="2">
    <location>
        <begin position="1220"/>
        <end position="1234"/>
    </location>
</feature>
<keyword evidence="3" id="KW-0812">Transmembrane</keyword>
<evidence type="ECO:0000313" key="4">
    <source>
        <dbReference type="EMBL" id="CAI74769.1"/>
    </source>
</evidence>
<feature type="region of interest" description="Disordered" evidence="2">
    <location>
        <begin position="1079"/>
        <end position="1136"/>
    </location>
</feature>
<sequence>MNTNIKYLIFALIFISCAQIICFKILDISSIDMTFIQVNMEDFYGNLTVQTIIPNSISDIRLVVYGSHNVWSSFKQYETLSLIKIYKLYFEPKLIFIVFTHNGYNYLKFYAREGSDWEEISLEQFNSCFNVLRRTRVFNLSTPFDTDTFMVQRQVYSVLPAYIFTPYNMFDVVMIGDFDHIIWSSTNLTDKCIRIIVHGELDKPSLLKITLLRNKGDETVKNWPEDRQLQQEIAMKRHLLMEIERKMYLSKKRRTYSRKGKETGVRNPYRQRPNFGPELDFSGKTLRCGSSIHLLSTDRQVLDSQEDNVQDGEQHYDKQSEDSDKSKETSGDSAGDEMIKNIKNKMHDLTTMINSVKNEINILGNKIENLKREAEQIDMEEEEEEEEENVQHAPVYEIKINEEILMQGLIKMEKILNGKRKELKDLQNRLSALEMMPCRANEEAIDVENMKTRIRKKIRLTQTEIYKHQYNCERQKALLEYERKMNSQESNLENTEVVENRKGNKNSKEKKKVLMKQALEQKIVYLQGVFETKVRRLNILNYELRKLDEECLEIERLEVKINLEGKKEEIMKQITEVKYKINHYQKLLDDSDESEYNEELKKQIMSSNEELLKLHEYLEKLEKIEFEIRKKEEKDVYKIRQYINNQTEQRAEPQQQPVPGPQYVELQPIQQQIPQPVPEPVQQIQQQQPVHETQSQSEPVQQQQQPLKQPVPGPQKKQPVLEPEVVTISISDDSDEDEVQETQTQPGQAQTQQQRPQAPQPAKYQPPQQPVSGPQQLQPQPFQQRQPQPFQQPGIGSYYEHYRGYTSNNNTQSQRTQHKSGIGQRKVRMQNYTPVYKQLSRVSKTSKHSSTNGKRSDQARSQQDVVVNQPRLFRPYLDEPYQPQPKQQQQQQVQHIQQPYQPGMGYHSFGNYRPYQAQQPFQQYQPQPRYPPHPFQPQVQQHHPPQYPFQHPHPYQPIQPQYQQSSHQPPQYQRQHPPQYPFQPNQPQQQTYQSGPGYQPQVVSQEGITHPQQPIQPIQPHQPIQPIHPYQPYQHPIHPYQPYQQPTQTHQPHQLHSLESGAFTPYQHQHPETYQPISQFQDQETTFGRKRTRTDESENEEILGQRSKIRRENEESTSTDDENFDAKEISDRTSECSEIDVVNVEPETQQTGVQLYENVSSESSEFIRNKPTKERTCRKELTKVRKVSFKVPSYVFPFPPGPLKSPVEIIQAEYTSQEENSEKTNEEQKGEEPPKPPTGPYDVTNKEEGEWIEDRYYGKIRGRWIRINKKKYEDRIKEL</sequence>
<feature type="compositionally biased region" description="Low complexity" evidence="2">
    <location>
        <begin position="880"/>
        <end position="902"/>
    </location>
</feature>
<proteinExistence type="predicted"/>
<keyword evidence="3" id="KW-1133">Transmembrane helix</keyword>
<dbReference type="RefSeq" id="XP_952501.1">
    <property type="nucleotide sequence ID" value="XM_947408.1"/>
</dbReference>
<dbReference type="AlphaFoldDB" id="Q4UDS0"/>
<feature type="compositionally biased region" description="Low complexity" evidence="2">
    <location>
        <begin position="936"/>
        <end position="1001"/>
    </location>
</feature>
<dbReference type="InParanoid" id="Q4UDS0"/>
<feature type="compositionally biased region" description="Polar residues" evidence="2">
    <location>
        <begin position="805"/>
        <end position="815"/>
    </location>
</feature>
<feature type="coiled-coil region" evidence="1">
    <location>
        <begin position="339"/>
        <end position="436"/>
    </location>
</feature>
<dbReference type="STRING" id="5874.Q4UDS0"/>
<dbReference type="PROSITE" id="PS51257">
    <property type="entry name" value="PROKAR_LIPOPROTEIN"/>
    <property type="match status" value="1"/>
</dbReference>
<feature type="compositionally biased region" description="Low complexity" evidence="2">
    <location>
        <begin position="675"/>
        <end position="690"/>
    </location>
</feature>
<protein>
    <submittedName>
        <fullName evidence="4">Uncharacterized protein</fullName>
    </submittedName>
</protein>
<dbReference type="EMBL" id="CR940348">
    <property type="protein sequence ID" value="CAI74769.1"/>
    <property type="molecule type" value="Genomic_DNA"/>
</dbReference>
<accession>Q4UDS0</accession>
<reference evidence="4 5" key="1">
    <citation type="journal article" date="2005" name="Science">
        <title>Genome of the host-cell transforming parasite Theileria annulata compared with T. parva.</title>
        <authorList>
            <person name="Pain A."/>
            <person name="Renauld H."/>
            <person name="Berriman M."/>
            <person name="Murphy L."/>
            <person name="Yeats C.A."/>
            <person name="Weir W."/>
            <person name="Kerhornou A."/>
            <person name="Aslett M."/>
            <person name="Bishop R."/>
            <person name="Bouchier C."/>
            <person name="Cochet M."/>
            <person name="Coulson R.M.R."/>
            <person name="Cronin A."/>
            <person name="de Villiers E.P."/>
            <person name="Fraser A."/>
            <person name="Fosker N."/>
            <person name="Gardner M."/>
            <person name="Goble A."/>
            <person name="Griffiths-Jones S."/>
            <person name="Harris D.E."/>
            <person name="Katzer F."/>
            <person name="Larke N."/>
            <person name="Lord A."/>
            <person name="Maser P."/>
            <person name="McKellar S."/>
            <person name="Mooney P."/>
            <person name="Morton F."/>
            <person name="Nene V."/>
            <person name="O'Neil S."/>
            <person name="Price C."/>
            <person name="Quail M.A."/>
            <person name="Rabbinowitsch E."/>
            <person name="Rawlings N.D."/>
            <person name="Rutter S."/>
            <person name="Saunders D."/>
            <person name="Seeger K."/>
            <person name="Shah T."/>
            <person name="Squares R."/>
            <person name="Squares S."/>
            <person name="Tivey A."/>
            <person name="Walker A.R."/>
            <person name="Woodward J."/>
            <person name="Dobbelaere D.A.E."/>
            <person name="Langsley G."/>
            <person name="Rajandream M.A."/>
            <person name="McKeever D."/>
            <person name="Shiels B."/>
            <person name="Tait A."/>
            <person name="Barrell B.G."/>
            <person name="Hall N."/>
        </authorList>
    </citation>
    <scope>NUCLEOTIDE SEQUENCE [LARGE SCALE GENOMIC DNA]</scope>
    <source>
        <strain evidence="5">Ankara</strain>
    </source>
</reference>